<evidence type="ECO:0000256" key="7">
    <source>
        <dbReference type="ARBA" id="ARBA00037230"/>
    </source>
</evidence>
<reference evidence="11 12" key="1">
    <citation type="submission" date="2020-03" db="EMBL/GenBank/DDBJ databases">
        <title>Genomic Encyclopedia of Type Strains, Phase IV (KMG-IV): sequencing the most valuable type-strain genomes for metagenomic binning, comparative biology and taxonomic classification.</title>
        <authorList>
            <person name="Goeker M."/>
        </authorList>
    </citation>
    <scope>NUCLEOTIDE SEQUENCE [LARGE SCALE GENOMIC DNA]</scope>
    <source>
        <strain evidence="11 12">DSM 25229</strain>
    </source>
</reference>
<evidence type="ECO:0000256" key="3">
    <source>
        <dbReference type="ARBA" id="ARBA00022723"/>
    </source>
</evidence>
<feature type="transmembrane region" description="Helical" evidence="9">
    <location>
        <begin position="111"/>
        <end position="129"/>
    </location>
</feature>
<organism evidence="11 12">
    <name type="scientific">Sphingopyxis italica</name>
    <dbReference type="NCBI Taxonomy" id="1129133"/>
    <lineage>
        <taxon>Bacteria</taxon>
        <taxon>Pseudomonadati</taxon>
        <taxon>Pseudomonadota</taxon>
        <taxon>Alphaproteobacteria</taxon>
        <taxon>Sphingomonadales</taxon>
        <taxon>Sphingomonadaceae</taxon>
        <taxon>Sphingopyxis</taxon>
    </lineage>
</organism>
<protein>
    <recommendedName>
        <fullName evidence="9">Cytochrome c-type biogenesis protein</fullName>
    </recommendedName>
</protein>
<comment type="caution">
    <text evidence="11">The sequence shown here is derived from an EMBL/GenBank/DDBJ whole genome shotgun (WGS) entry which is preliminary data.</text>
</comment>
<name>A0A7X5XUD4_9SPHN</name>
<keyword evidence="9" id="KW-0812">Transmembrane</keyword>
<feature type="domain" description="CcmH/CycL/Ccl2/NrfF N-terminal" evidence="10">
    <location>
        <begin position="28"/>
        <end position="141"/>
    </location>
</feature>
<dbReference type="InterPro" id="IPR005616">
    <property type="entry name" value="CcmH/CycL/Ccl2/NrfF_N"/>
</dbReference>
<evidence type="ECO:0000256" key="2">
    <source>
        <dbReference type="ARBA" id="ARBA00022617"/>
    </source>
</evidence>
<comment type="function">
    <text evidence="7">Required for the biogenesis of c-type cytochromes. Possible subunit of a heme lyase.</text>
</comment>
<sequence length="143" mass="15581">MTLRLTLLCLLGALALPLAAQDRLPPAPYAYQQLKDPAQEARAKALMEELRCLVCQGQSIADSDAPLAGDMRHEVRTKIAAGESPGEIKAWLVARYGNWVSYDPPFDGATALLWLGPLLFLAIGGWLAFGRFRRGKDDTEDAA</sequence>
<keyword evidence="9" id="KW-1133">Transmembrane helix</keyword>
<dbReference type="FunFam" id="1.10.8.640:FF:000001">
    <property type="entry name" value="Cytochrome c-type biogenesis protein"/>
    <property type="match status" value="1"/>
</dbReference>
<gene>
    <name evidence="11" type="ORF">GGR90_003705</name>
</gene>
<evidence type="ECO:0000256" key="9">
    <source>
        <dbReference type="RuleBase" id="RU364112"/>
    </source>
</evidence>
<evidence type="ECO:0000313" key="11">
    <source>
        <dbReference type="EMBL" id="NJB91493.1"/>
    </source>
</evidence>
<feature type="chain" id="PRO_5031587684" description="Cytochrome c-type biogenesis protein" evidence="9">
    <location>
        <begin position="21"/>
        <end position="143"/>
    </location>
</feature>
<dbReference type="CDD" id="cd16378">
    <property type="entry name" value="CcmH_N"/>
    <property type="match status" value="1"/>
</dbReference>
<dbReference type="InterPro" id="IPR051263">
    <property type="entry name" value="C-type_cytochrome_biogenesis"/>
</dbReference>
<keyword evidence="5" id="KW-0201">Cytochrome c-type biogenesis</keyword>
<keyword evidence="9" id="KW-0472">Membrane</keyword>
<proteinExistence type="inferred from homology"/>
<keyword evidence="4 9" id="KW-0732">Signal</keyword>
<evidence type="ECO:0000313" key="12">
    <source>
        <dbReference type="Proteomes" id="UP000535078"/>
    </source>
</evidence>
<dbReference type="PANTHER" id="PTHR47870:SF1">
    <property type="entry name" value="CYTOCHROME C-TYPE BIOGENESIS PROTEIN CCMH"/>
    <property type="match status" value="1"/>
</dbReference>
<evidence type="ECO:0000256" key="4">
    <source>
        <dbReference type="ARBA" id="ARBA00022729"/>
    </source>
</evidence>
<evidence type="ECO:0000256" key="8">
    <source>
        <dbReference type="ARBA" id="ARBA00060491"/>
    </source>
</evidence>
<dbReference type="EMBL" id="JAATIT010000007">
    <property type="protein sequence ID" value="NJB91493.1"/>
    <property type="molecule type" value="Genomic_DNA"/>
</dbReference>
<dbReference type="GO" id="GO:0046872">
    <property type="term" value="F:metal ion binding"/>
    <property type="evidence" value="ECO:0007669"/>
    <property type="project" value="UniProtKB-KW"/>
</dbReference>
<keyword evidence="3 9" id="KW-0479">Metal-binding</keyword>
<keyword evidence="12" id="KW-1185">Reference proteome</keyword>
<accession>A0A7X5XUD4</accession>
<evidence type="ECO:0000259" key="10">
    <source>
        <dbReference type="Pfam" id="PF03918"/>
    </source>
</evidence>
<dbReference type="PANTHER" id="PTHR47870">
    <property type="entry name" value="CYTOCHROME C-TYPE BIOGENESIS PROTEIN CCMH"/>
    <property type="match status" value="1"/>
</dbReference>
<keyword evidence="6 9" id="KW-0408">Iron</keyword>
<evidence type="ECO:0000256" key="1">
    <source>
        <dbReference type="ARBA" id="ARBA00010342"/>
    </source>
</evidence>
<evidence type="ECO:0000256" key="6">
    <source>
        <dbReference type="ARBA" id="ARBA00023004"/>
    </source>
</evidence>
<dbReference type="Pfam" id="PF03918">
    <property type="entry name" value="CcmH"/>
    <property type="match status" value="1"/>
</dbReference>
<dbReference type="AlphaFoldDB" id="A0A7X5XUD4"/>
<feature type="signal peptide" evidence="9">
    <location>
        <begin position="1"/>
        <end position="20"/>
    </location>
</feature>
<dbReference type="Proteomes" id="UP000535078">
    <property type="component" value="Unassembled WGS sequence"/>
</dbReference>
<dbReference type="GO" id="GO:0005886">
    <property type="term" value="C:plasma membrane"/>
    <property type="evidence" value="ECO:0007669"/>
    <property type="project" value="TreeGrafter"/>
</dbReference>
<dbReference type="Gene3D" id="1.10.8.640">
    <property type="entry name" value="Cytochrome C biogenesis protein"/>
    <property type="match status" value="1"/>
</dbReference>
<comment type="similarity">
    <text evidence="1 9">Belongs to the CcmH/CycL/Ccl2/NrfF family.</text>
</comment>
<keyword evidence="2 9" id="KW-0349">Heme</keyword>
<comment type="subcellular location">
    <subcellularLocation>
        <location evidence="8">Membrane</location>
        <topology evidence="8">Single-pass membrane protein</topology>
        <orientation evidence="8">Periplasmic side</orientation>
    </subcellularLocation>
</comment>
<dbReference type="GO" id="GO:0017004">
    <property type="term" value="P:cytochrome complex assembly"/>
    <property type="evidence" value="ECO:0007669"/>
    <property type="project" value="UniProtKB-KW"/>
</dbReference>
<evidence type="ECO:0000256" key="5">
    <source>
        <dbReference type="ARBA" id="ARBA00022748"/>
    </source>
</evidence>
<dbReference type="InterPro" id="IPR038297">
    <property type="entry name" value="CcmH/CycL/NrfF/Ccl2_sf"/>
</dbReference>